<organism evidence="2 3">
    <name type="scientific">Euroglyphus maynei</name>
    <name type="common">Mayne's house dust mite</name>
    <dbReference type="NCBI Taxonomy" id="6958"/>
    <lineage>
        <taxon>Eukaryota</taxon>
        <taxon>Metazoa</taxon>
        <taxon>Ecdysozoa</taxon>
        <taxon>Arthropoda</taxon>
        <taxon>Chelicerata</taxon>
        <taxon>Arachnida</taxon>
        <taxon>Acari</taxon>
        <taxon>Acariformes</taxon>
        <taxon>Sarcoptiformes</taxon>
        <taxon>Astigmata</taxon>
        <taxon>Psoroptidia</taxon>
        <taxon>Analgoidea</taxon>
        <taxon>Pyroglyphidae</taxon>
        <taxon>Pyroglyphinae</taxon>
        <taxon>Euroglyphus</taxon>
    </lineage>
</organism>
<evidence type="ECO:0000256" key="1">
    <source>
        <dbReference type="SAM" id="MobiDB-lite"/>
    </source>
</evidence>
<keyword evidence="3" id="KW-1185">Reference proteome</keyword>
<reference evidence="2 3" key="1">
    <citation type="submission" date="2017-03" db="EMBL/GenBank/DDBJ databases">
        <title>Genome Survey of Euroglyphus maynei.</title>
        <authorList>
            <person name="Arlian L.G."/>
            <person name="Morgan M.S."/>
            <person name="Rider S.D."/>
        </authorList>
    </citation>
    <scope>NUCLEOTIDE SEQUENCE [LARGE SCALE GENOMIC DNA]</scope>
    <source>
        <strain evidence="2">Arlian Lab</strain>
        <tissue evidence="2">Whole body</tissue>
    </source>
</reference>
<sequence>MDVKNRLIGRNFAIYQRIFQLYKLCEYNHLNSPLYLTSSLSYMKHFQCEYNVSLGRNDEPDNCGNDDDIDMDNNRQNPPDINGVHQSDHKNPNNSDVNDSDDEQNE</sequence>
<gene>
    <name evidence="2" type="ORF">BLA29_013280</name>
</gene>
<comment type="caution">
    <text evidence="2">The sequence shown here is derived from an EMBL/GenBank/DDBJ whole genome shotgun (WGS) entry which is preliminary data.</text>
</comment>
<accession>A0A1Y3BAC7</accession>
<feature type="region of interest" description="Disordered" evidence="1">
    <location>
        <begin position="56"/>
        <end position="106"/>
    </location>
</feature>
<dbReference type="Proteomes" id="UP000194236">
    <property type="component" value="Unassembled WGS sequence"/>
</dbReference>
<feature type="compositionally biased region" description="Acidic residues" evidence="1">
    <location>
        <begin position="60"/>
        <end position="71"/>
    </location>
</feature>
<dbReference type="AlphaFoldDB" id="A0A1Y3BAC7"/>
<name>A0A1Y3BAC7_EURMA</name>
<dbReference type="EMBL" id="MUJZ01034881">
    <property type="protein sequence ID" value="OTF76984.1"/>
    <property type="molecule type" value="Genomic_DNA"/>
</dbReference>
<evidence type="ECO:0000313" key="2">
    <source>
        <dbReference type="EMBL" id="OTF76984.1"/>
    </source>
</evidence>
<protein>
    <submittedName>
        <fullName evidence="2">Uncharacterized protein</fullName>
    </submittedName>
</protein>
<proteinExistence type="predicted"/>
<feature type="non-terminal residue" evidence="2">
    <location>
        <position position="106"/>
    </location>
</feature>
<evidence type="ECO:0000313" key="3">
    <source>
        <dbReference type="Proteomes" id="UP000194236"/>
    </source>
</evidence>